<dbReference type="EMBL" id="MZ443774">
    <property type="protein sequence ID" value="QZE57157.1"/>
    <property type="molecule type" value="Genomic_DNA"/>
</dbReference>
<name>A0AAE7XJ37_9CAUD</name>
<reference evidence="1 2" key="1">
    <citation type="submission" date="2021-06" db="EMBL/GenBank/DDBJ databases">
        <title>Complete genome sequence of Erwinia phage pEa_SNUABM_32.</title>
        <authorList>
            <person name="Kim S.G."/>
            <person name="Park S.C."/>
        </authorList>
    </citation>
    <scope>NUCLEOTIDE SEQUENCE [LARGE SCALE GENOMIC DNA]</scope>
</reference>
<dbReference type="Proteomes" id="UP000827788">
    <property type="component" value="Segment"/>
</dbReference>
<protein>
    <submittedName>
        <fullName evidence="1">Uncharacterized protein</fullName>
    </submittedName>
</protein>
<sequence length="221" mass="25211">MMNIIQFLMDEDEVQEALVAYRTDPTDENKRRVIETLLRERESAPDVSEKPTVLGKPPHRFVLIPHTTAINRERVEVSGGQISWDRPVDRRLLDLAKCATRVGHHVHELGGSAVFVRFTVEEWHETFMTQGLPMYLAAMQDALKETESLEAIAVSMEKLIRVVGNMTELAYSKRLIGQMYAVAENRHDDTVSRALVAMVDLKRTKNIPAICKEPEDENEEE</sequence>
<evidence type="ECO:0000313" key="2">
    <source>
        <dbReference type="Proteomes" id="UP000827788"/>
    </source>
</evidence>
<gene>
    <name evidence="1" type="ORF">pEaSNUABM32_00284</name>
</gene>
<accession>A0AAE7XJ37</accession>
<evidence type="ECO:0000313" key="1">
    <source>
        <dbReference type="EMBL" id="QZE57157.1"/>
    </source>
</evidence>
<organism evidence="1 2">
    <name type="scientific">Erwinia phage pEa_SNUABM_32</name>
    <dbReference type="NCBI Taxonomy" id="2869555"/>
    <lineage>
        <taxon>Viruses</taxon>
        <taxon>Duplodnaviria</taxon>
        <taxon>Heunggongvirae</taxon>
        <taxon>Uroviricota</taxon>
        <taxon>Caudoviricetes</taxon>
        <taxon>Alexandravirus</taxon>
        <taxon>Alexandravirus SNUABM32</taxon>
    </lineage>
</organism>
<proteinExistence type="predicted"/>
<keyword evidence="2" id="KW-1185">Reference proteome</keyword>